<name>A0A3P7LX65_DIBLA</name>
<evidence type="ECO:0008006" key="4">
    <source>
        <dbReference type="Google" id="ProtNLM"/>
    </source>
</evidence>
<keyword evidence="3" id="KW-1185">Reference proteome</keyword>
<dbReference type="OrthoDB" id="10041421at2759"/>
<accession>A0A3P7LX65</accession>
<dbReference type="AlphaFoldDB" id="A0A3P7LX65"/>
<feature type="chain" id="PRO_5017970528" description="VWFA domain-containing protein" evidence="1">
    <location>
        <begin position="20"/>
        <end position="180"/>
    </location>
</feature>
<sequence>MLVARIVVWLSLLVFLSRTEELPTTSYVKLEKYSNSPGIDTVVYIDEAVPTEEVTILPGLKGVLEDIRKIDASFEQKTSVHPATFPDNKTIERIIFSPTGRLDSDVADSRSIYEAARDALKMGYKAGANKTLLLIGKMEKAPKDYNQEPWAEPKYRNLQALLGALYALYVVSSLCTMHLI</sequence>
<protein>
    <recommendedName>
        <fullName evidence="4">VWFA domain-containing protein</fullName>
    </recommendedName>
</protein>
<dbReference type="EMBL" id="UYRU01064968">
    <property type="protein sequence ID" value="VDN16187.1"/>
    <property type="molecule type" value="Genomic_DNA"/>
</dbReference>
<evidence type="ECO:0000256" key="1">
    <source>
        <dbReference type="SAM" id="SignalP"/>
    </source>
</evidence>
<gene>
    <name evidence="2" type="ORF">DILT_LOCUS12018</name>
</gene>
<evidence type="ECO:0000313" key="3">
    <source>
        <dbReference type="Proteomes" id="UP000281553"/>
    </source>
</evidence>
<reference evidence="2 3" key="1">
    <citation type="submission" date="2018-11" db="EMBL/GenBank/DDBJ databases">
        <authorList>
            <consortium name="Pathogen Informatics"/>
        </authorList>
    </citation>
    <scope>NUCLEOTIDE SEQUENCE [LARGE SCALE GENOMIC DNA]</scope>
</reference>
<evidence type="ECO:0000313" key="2">
    <source>
        <dbReference type="EMBL" id="VDN16187.1"/>
    </source>
</evidence>
<proteinExistence type="predicted"/>
<organism evidence="2 3">
    <name type="scientific">Dibothriocephalus latus</name>
    <name type="common">Fish tapeworm</name>
    <name type="synonym">Diphyllobothrium latum</name>
    <dbReference type="NCBI Taxonomy" id="60516"/>
    <lineage>
        <taxon>Eukaryota</taxon>
        <taxon>Metazoa</taxon>
        <taxon>Spiralia</taxon>
        <taxon>Lophotrochozoa</taxon>
        <taxon>Platyhelminthes</taxon>
        <taxon>Cestoda</taxon>
        <taxon>Eucestoda</taxon>
        <taxon>Diphyllobothriidea</taxon>
        <taxon>Diphyllobothriidae</taxon>
        <taxon>Dibothriocephalus</taxon>
    </lineage>
</organism>
<feature type="signal peptide" evidence="1">
    <location>
        <begin position="1"/>
        <end position="19"/>
    </location>
</feature>
<keyword evidence="1" id="KW-0732">Signal</keyword>
<dbReference type="Proteomes" id="UP000281553">
    <property type="component" value="Unassembled WGS sequence"/>
</dbReference>